<feature type="compositionally biased region" description="Basic and acidic residues" evidence="12">
    <location>
        <begin position="724"/>
        <end position="736"/>
    </location>
</feature>
<name>A0A9D3Q6L8_MEGAT</name>
<comment type="caution">
    <text evidence="16">The sequence shown here is derived from an EMBL/GenBank/DDBJ whole genome shotgun (WGS) entry which is preliminary data.</text>
</comment>
<dbReference type="InterPro" id="IPR037372">
    <property type="entry name" value="TRIM66_Bbox1_Znf"/>
</dbReference>
<dbReference type="InterPro" id="IPR036427">
    <property type="entry name" value="Bromodomain-like_sf"/>
</dbReference>
<dbReference type="Pfam" id="PF00439">
    <property type="entry name" value="Bromodomain"/>
    <property type="match status" value="1"/>
</dbReference>
<dbReference type="InterPro" id="IPR003649">
    <property type="entry name" value="Bbox_C"/>
</dbReference>
<evidence type="ECO:0000256" key="1">
    <source>
        <dbReference type="ARBA" id="ARBA00004123"/>
    </source>
</evidence>
<feature type="compositionally biased region" description="Acidic residues" evidence="12">
    <location>
        <begin position="849"/>
        <end position="865"/>
    </location>
</feature>
<dbReference type="SUPFAM" id="SSF47370">
    <property type="entry name" value="Bromodomain"/>
    <property type="match status" value="1"/>
</dbReference>
<feature type="region of interest" description="Disordered" evidence="12">
    <location>
        <begin position="724"/>
        <end position="752"/>
    </location>
</feature>
<dbReference type="EMBL" id="JAFDVH010000007">
    <property type="protein sequence ID" value="KAG7473729.1"/>
    <property type="molecule type" value="Genomic_DNA"/>
</dbReference>
<feature type="compositionally biased region" description="Acidic residues" evidence="12">
    <location>
        <begin position="875"/>
        <end position="885"/>
    </location>
</feature>
<evidence type="ECO:0000256" key="2">
    <source>
        <dbReference type="ARBA" id="ARBA00022723"/>
    </source>
</evidence>
<sequence>MEKHCTDCQEHREAQSLCTFCNKWLCLQCTDMHQHHRAPSSLPLLELGRRPAHNESSRWPGGILLCHFHRQEPLDLFCETCDILSCSSCHLTTHKDHRLVHVGKALREQQWLFENLLVQVEDKRSVLENSAKQVEDRLHGVKIMQRKAENQIKMAKMIMMNELNKRTNLLIEQLEKMSNEVKQHLEDQLQGMIELCSQLGHVQNFISWAMSHHRRNPLLFSKELITFQMQRLLESQLHCDIGPAVKIKFNWDASFWTKQISTLGQLTTEGGFRPHSMGVACPSILKPQPITCTALPTSLCHRVLEQGCGFQDCFQSQMCCPHCVNVPRPHLDLLVGHSRGSPGAGDRCHPVRPYPPERSQQHNLFPQLKQLRAMHSEKKQLEQSSYLIRCAQSPTPLQRMQPEGQWDPQSSSALDVHMQQHPQQQDVAQTLQPVPGVQLCSSSSLPPEWLQSTQSNPEFLLQSPHKPHMEQLPSRQIQAAAADYSFTDPDKLLMQPAADHSLADQDRLQTHLAADHSLSDRGRLQVQSAVDHSITDSGSLQMQPAANLGRQQEKEQTCTLQQLSATSESGTIQDTQAEGHPAEAVQLPLSGSDCRVFASLEMSTPAHGLPGNGPSGPSSLRGRRSGSRSAPAEPVTPPPSLPGAQPTGATHSLATAAGEQGCMAGQDGCAPASERRGVLVGAEEDLALVAPTIPTSCGSPSARGSFPLTCKTEPDNSYECEDNGMKGKERHGKTAHENTGGTRGLQKFPGSSRVPFVRLERLKIQSTTGRLLVSRPLPDEHSDPHPDPELKTGGTVTPEPARNLTNGAHHKMTLIAFPVSVPFVSLERVTQARLNKMEQTAKVTKEPEVDSEPESQAEADSELELGLEPQPELEPYLESEPEQDFEPNPKLDPAPGPLSVPAGEVELEHREEAEVMENEDFCAVCLNGGDLLCCDRCPKVFHLACHVPALLSFPAGDWVCSLCRDVQQPEVEYDCDNTRLSTDHMKRVSYGLSACDQRRCEKLTMFIYCNILSAPFHEPVSPLARHYYQIIKRPMDLSVIRSKLNKRNPLHYYTPEEFVADVFLMFRNCAKFNYPDSEVAQAGRSLEAFFNSKLKEVFQNKTFVPADDDSDSEEYDELYRAGVAGFPWPDRKEHCHRKRKRRRSLNWRRHHF</sequence>
<dbReference type="Proteomes" id="UP001046870">
    <property type="component" value="Chromosome 7"/>
</dbReference>
<dbReference type="GO" id="GO:0008270">
    <property type="term" value="F:zinc ion binding"/>
    <property type="evidence" value="ECO:0007669"/>
    <property type="project" value="UniProtKB-KW"/>
</dbReference>
<keyword evidence="5" id="KW-0862">Zinc</keyword>
<dbReference type="CDD" id="cd05502">
    <property type="entry name" value="Bromo_tif1_like"/>
    <property type="match status" value="1"/>
</dbReference>
<dbReference type="PROSITE" id="PS01359">
    <property type="entry name" value="ZF_PHD_1"/>
    <property type="match status" value="1"/>
</dbReference>
<dbReference type="SMART" id="SM00297">
    <property type="entry name" value="BROMO"/>
    <property type="match status" value="1"/>
</dbReference>
<dbReference type="InterPro" id="IPR019786">
    <property type="entry name" value="Zinc_finger_PHD-type_CS"/>
</dbReference>
<keyword evidence="3" id="KW-0677">Repeat</keyword>
<evidence type="ECO:0000259" key="14">
    <source>
        <dbReference type="PROSITE" id="PS50016"/>
    </source>
</evidence>
<feature type="domain" description="Bromo" evidence="13">
    <location>
        <begin position="1008"/>
        <end position="1080"/>
    </location>
</feature>
<dbReference type="PANTHER" id="PTHR45915:SF7">
    <property type="entry name" value="TRIPARTITE MOTIF-CONTAINING PROTEIN 66"/>
    <property type="match status" value="1"/>
</dbReference>
<keyword evidence="4 9" id="KW-0863">Zinc-finger</keyword>
<dbReference type="FunFam" id="3.30.40.10:FF:000123">
    <property type="entry name" value="E3 ubiquitin-protein ligase TRIM33"/>
    <property type="match status" value="1"/>
</dbReference>
<evidence type="ECO:0000313" key="17">
    <source>
        <dbReference type="Proteomes" id="UP001046870"/>
    </source>
</evidence>
<feature type="region of interest" description="Disordered" evidence="12">
    <location>
        <begin position="770"/>
        <end position="805"/>
    </location>
</feature>
<feature type="region of interest" description="Disordered" evidence="12">
    <location>
        <begin position="838"/>
        <end position="901"/>
    </location>
</feature>
<feature type="region of interest" description="Disordered" evidence="12">
    <location>
        <begin position="604"/>
        <end position="650"/>
    </location>
</feature>
<feature type="region of interest" description="Disordered" evidence="12">
    <location>
        <begin position="397"/>
        <end position="426"/>
    </location>
</feature>
<evidence type="ECO:0000256" key="3">
    <source>
        <dbReference type="ARBA" id="ARBA00022737"/>
    </source>
</evidence>
<keyword evidence="7 10" id="KW-0103">Bromodomain</keyword>
<dbReference type="Gene3D" id="1.20.920.10">
    <property type="entry name" value="Bromodomain-like"/>
    <property type="match status" value="1"/>
</dbReference>
<dbReference type="SUPFAM" id="SSF57845">
    <property type="entry name" value="B-box zinc-binding domain"/>
    <property type="match status" value="1"/>
</dbReference>
<evidence type="ECO:0000256" key="11">
    <source>
        <dbReference type="SAM" id="Coils"/>
    </source>
</evidence>
<dbReference type="InterPro" id="IPR013083">
    <property type="entry name" value="Znf_RING/FYVE/PHD"/>
</dbReference>
<reference evidence="16" key="1">
    <citation type="submission" date="2021-01" db="EMBL/GenBank/DDBJ databases">
        <authorList>
            <person name="Zahm M."/>
            <person name="Roques C."/>
            <person name="Cabau C."/>
            <person name="Klopp C."/>
            <person name="Donnadieu C."/>
            <person name="Jouanno E."/>
            <person name="Lampietro C."/>
            <person name="Louis A."/>
            <person name="Herpin A."/>
            <person name="Echchiki A."/>
            <person name="Berthelot C."/>
            <person name="Parey E."/>
            <person name="Roest-Crollius H."/>
            <person name="Braasch I."/>
            <person name="Postlethwait J."/>
            <person name="Bobe J."/>
            <person name="Montfort J."/>
            <person name="Bouchez O."/>
            <person name="Begum T."/>
            <person name="Mejri S."/>
            <person name="Adams A."/>
            <person name="Chen W.-J."/>
            <person name="Guiguen Y."/>
        </authorList>
    </citation>
    <scope>NUCLEOTIDE SEQUENCE</scope>
    <source>
        <strain evidence="16">YG-15Mar2019-1</strain>
        <tissue evidence="16">Brain</tissue>
    </source>
</reference>
<dbReference type="InterPro" id="IPR000315">
    <property type="entry name" value="Znf_B-box"/>
</dbReference>
<evidence type="ECO:0000256" key="10">
    <source>
        <dbReference type="PROSITE-ProRule" id="PRU00035"/>
    </source>
</evidence>
<evidence type="ECO:0000256" key="12">
    <source>
        <dbReference type="SAM" id="MobiDB-lite"/>
    </source>
</evidence>
<evidence type="ECO:0000256" key="4">
    <source>
        <dbReference type="ARBA" id="ARBA00022771"/>
    </source>
</evidence>
<feature type="coiled-coil region" evidence="11">
    <location>
        <begin position="117"/>
        <end position="187"/>
    </location>
</feature>
<evidence type="ECO:0008006" key="18">
    <source>
        <dbReference type="Google" id="ProtNLM"/>
    </source>
</evidence>
<dbReference type="PANTHER" id="PTHR45915">
    <property type="entry name" value="TRANSCRIPTION INTERMEDIARY FACTOR"/>
    <property type="match status" value="1"/>
</dbReference>
<proteinExistence type="predicted"/>
<dbReference type="SMART" id="SM00502">
    <property type="entry name" value="BBC"/>
    <property type="match status" value="1"/>
</dbReference>
<dbReference type="InterPro" id="IPR001965">
    <property type="entry name" value="Znf_PHD"/>
</dbReference>
<evidence type="ECO:0000256" key="7">
    <source>
        <dbReference type="ARBA" id="ARBA00023117"/>
    </source>
</evidence>
<dbReference type="AlphaFoldDB" id="A0A9D3Q6L8"/>
<accession>A0A9D3Q6L8</accession>
<dbReference type="PROSITE" id="PS50016">
    <property type="entry name" value="ZF_PHD_2"/>
    <property type="match status" value="1"/>
</dbReference>
<protein>
    <recommendedName>
        <fullName evidence="18">Tripartite motif containing 66</fullName>
    </recommendedName>
</protein>
<dbReference type="GO" id="GO:0000785">
    <property type="term" value="C:chromatin"/>
    <property type="evidence" value="ECO:0007669"/>
    <property type="project" value="TreeGrafter"/>
</dbReference>
<dbReference type="SMART" id="SM00249">
    <property type="entry name" value="PHD"/>
    <property type="match status" value="1"/>
</dbReference>
<evidence type="ECO:0000256" key="5">
    <source>
        <dbReference type="ARBA" id="ARBA00022833"/>
    </source>
</evidence>
<evidence type="ECO:0000256" key="6">
    <source>
        <dbReference type="ARBA" id="ARBA00023054"/>
    </source>
</evidence>
<dbReference type="Pfam" id="PF00628">
    <property type="entry name" value="PHD"/>
    <property type="match status" value="1"/>
</dbReference>
<evidence type="ECO:0000259" key="15">
    <source>
        <dbReference type="PROSITE" id="PS50119"/>
    </source>
</evidence>
<feature type="domain" description="B box-type" evidence="15">
    <location>
        <begin position="61"/>
        <end position="102"/>
    </location>
</feature>
<dbReference type="Pfam" id="PF00643">
    <property type="entry name" value="zf-B_box"/>
    <property type="match status" value="1"/>
</dbReference>
<keyword evidence="17" id="KW-1185">Reference proteome</keyword>
<keyword evidence="8" id="KW-0539">Nucleus</keyword>
<dbReference type="OrthoDB" id="1870062at2759"/>
<organism evidence="16 17">
    <name type="scientific">Megalops atlanticus</name>
    <name type="common">Tarpon</name>
    <name type="synonym">Clupea gigantea</name>
    <dbReference type="NCBI Taxonomy" id="7932"/>
    <lineage>
        <taxon>Eukaryota</taxon>
        <taxon>Metazoa</taxon>
        <taxon>Chordata</taxon>
        <taxon>Craniata</taxon>
        <taxon>Vertebrata</taxon>
        <taxon>Euteleostomi</taxon>
        <taxon>Actinopterygii</taxon>
        <taxon>Neopterygii</taxon>
        <taxon>Teleostei</taxon>
        <taxon>Elopiformes</taxon>
        <taxon>Megalopidae</taxon>
        <taxon>Megalops</taxon>
    </lineage>
</organism>
<keyword evidence="2" id="KW-0479">Metal-binding</keyword>
<dbReference type="InterPro" id="IPR001487">
    <property type="entry name" value="Bromodomain"/>
</dbReference>
<dbReference type="InterPro" id="IPR019787">
    <property type="entry name" value="Znf_PHD-finger"/>
</dbReference>
<dbReference type="Gene3D" id="3.30.40.10">
    <property type="entry name" value="Zinc/RING finger domain, C3HC4 (zinc finger)"/>
    <property type="match status" value="1"/>
</dbReference>
<dbReference type="SUPFAM" id="SSF57903">
    <property type="entry name" value="FYVE/PHD zinc finger"/>
    <property type="match status" value="1"/>
</dbReference>
<evidence type="ECO:0000256" key="9">
    <source>
        <dbReference type="PROSITE-ProRule" id="PRU00024"/>
    </source>
</evidence>
<feature type="domain" description="B box-type" evidence="15">
    <location>
        <begin position="1"/>
        <end position="44"/>
    </location>
</feature>
<dbReference type="PROSITE" id="PS50119">
    <property type="entry name" value="ZF_BBOX"/>
    <property type="match status" value="2"/>
</dbReference>
<dbReference type="GO" id="GO:0005634">
    <property type="term" value="C:nucleus"/>
    <property type="evidence" value="ECO:0007669"/>
    <property type="project" value="UniProtKB-SubCell"/>
</dbReference>
<evidence type="ECO:0000256" key="8">
    <source>
        <dbReference type="ARBA" id="ARBA00023242"/>
    </source>
</evidence>
<dbReference type="Gene3D" id="3.30.160.60">
    <property type="entry name" value="Classic Zinc Finger"/>
    <property type="match status" value="1"/>
</dbReference>
<comment type="subcellular location">
    <subcellularLocation>
        <location evidence="1">Nucleus</location>
    </subcellularLocation>
</comment>
<dbReference type="Pfam" id="PF25287">
    <property type="entry name" value="zf-B_box_Trim66"/>
    <property type="match status" value="1"/>
</dbReference>
<evidence type="ECO:0000313" key="16">
    <source>
        <dbReference type="EMBL" id="KAG7473729.1"/>
    </source>
</evidence>
<dbReference type="InterPro" id="IPR011011">
    <property type="entry name" value="Znf_FYVE_PHD"/>
</dbReference>
<keyword evidence="6 11" id="KW-0175">Coiled coil</keyword>
<gene>
    <name evidence="16" type="ORF">MATL_G00098970</name>
</gene>
<evidence type="ECO:0000259" key="13">
    <source>
        <dbReference type="PROSITE" id="PS50014"/>
    </source>
</evidence>
<dbReference type="PROSITE" id="PS50014">
    <property type="entry name" value="BROMODOMAIN_2"/>
    <property type="match status" value="1"/>
</dbReference>
<feature type="domain" description="PHD-type" evidence="14">
    <location>
        <begin position="919"/>
        <end position="966"/>
    </location>
</feature>
<feature type="compositionally biased region" description="Basic and acidic residues" evidence="12">
    <location>
        <begin position="777"/>
        <end position="790"/>
    </location>
</feature>